<dbReference type="EMBL" id="BARS01018638">
    <property type="protein sequence ID" value="GAF96639.1"/>
    <property type="molecule type" value="Genomic_DNA"/>
</dbReference>
<keyword evidence="2" id="KW-0012">Acyltransferase</keyword>
<accession>X0TTS9</accession>
<protein>
    <recommendedName>
        <fullName evidence="3">Phosphate acetyl/butaryl transferase domain-containing protein</fullName>
    </recommendedName>
</protein>
<evidence type="ECO:0000313" key="4">
    <source>
        <dbReference type="EMBL" id="GAF96639.1"/>
    </source>
</evidence>
<comment type="caution">
    <text evidence="4">The sequence shown here is derived from an EMBL/GenBank/DDBJ whole genome shotgun (WGS) entry which is preliminary data.</text>
</comment>
<dbReference type="SUPFAM" id="SSF53659">
    <property type="entry name" value="Isocitrate/Isopropylmalate dehydrogenase-like"/>
    <property type="match status" value="1"/>
</dbReference>
<sequence length="192" mass="20414">MAIKNFVELVEMAKRKGPRRVAIVAAHDPATLLAAREAQKEGLAYPILVGDSAAITGMAKERNIDLAGMTVIDEPHPKLAARRAVELVKNGQADLAMNGLAQPRHLIEAALTSAGTSASSVEPLSTRDREKGLRNGRPLTNVGVFEIPGLDRLLMVSDIGVVVSPTLEQRAAIIQNAIGVAHRLGIEEPRVA</sequence>
<evidence type="ECO:0000256" key="1">
    <source>
        <dbReference type="ARBA" id="ARBA00022679"/>
    </source>
</evidence>
<reference evidence="4" key="1">
    <citation type="journal article" date="2014" name="Front. Microbiol.">
        <title>High frequency of phylogenetically diverse reductive dehalogenase-homologous genes in deep subseafloor sedimentary metagenomes.</title>
        <authorList>
            <person name="Kawai M."/>
            <person name="Futagami T."/>
            <person name="Toyoda A."/>
            <person name="Takaki Y."/>
            <person name="Nishi S."/>
            <person name="Hori S."/>
            <person name="Arai W."/>
            <person name="Tsubouchi T."/>
            <person name="Morono Y."/>
            <person name="Uchiyama I."/>
            <person name="Ito T."/>
            <person name="Fujiyama A."/>
            <person name="Inagaki F."/>
            <person name="Takami H."/>
        </authorList>
    </citation>
    <scope>NUCLEOTIDE SEQUENCE</scope>
    <source>
        <strain evidence="4">Expedition CK06-06</strain>
    </source>
</reference>
<keyword evidence="1" id="KW-0808">Transferase</keyword>
<gene>
    <name evidence="4" type="ORF">S01H1_30304</name>
</gene>
<dbReference type="Pfam" id="PF01515">
    <property type="entry name" value="PTA_PTB"/>
    <property type="match status" value="2"/>
</dbReference>
<dbReference type="InterPro" id="IPR050500">
    <property type="entry name" value="Phos_Acetyltrans/Butyryltrans"/>
</dbReference>
<evidence type="ECO:0000256" key="2">
    <source>
        <dbReference type="ARBA" id="ARBA00023315"/>
    </source>
</evidence>
<feature type="non-terminal residue" evidence="4">
    <location>
        <position position="192"/>
    </location>
</feature>
<organism evidence="4">
    <name type="scientific">marine sediment metagenome</name>
    <dbReference type="NCBI Taxonomy" id="412755"/>
    <lineage>
        <taxon>unclassified sequences</taxon>
        <taxon>metagenomes</taxon>
        <taxon>ecological metagenomes</taxon>
    </lineage>
</organism>
<dbReference type="InterPro" id="IPR002505">
    <property type="entry name" value="PTA_PTB"/>
</dbReference>
<proteinExistence type="predicted"/>
<dbReference type="PANTHER" id="PTHR43356">
    <property type="entry name" value="PHOSPHATE ACETYLTRANSFERASE"/>
    <property type="match status" value="1"/>
</dbReference>
<dbReference type="AlphaFoldDB" id="X0TTS9"/>
<evidence type="ECO:0000259" key="3">
    <source>
        <dbReference type="Pfam" id="PF01515"/>
    </source>
</evidence>
<feature type="domain" description="Phosphate acetyl/butaryl transferase" evidence="3">
    <location>
        <begin position="82"/>
        <end position="192"/>
    </location>
</feature>
<name>X0TTS9_9ZZZZ</name>
<feature type="domain" description="Phosphate acetyl/butaryl transferase" evidence="3">
    <location>
        <begin position="8"/>
        <end position="74"/>
    </location>
</feature>
<dbReference type="PANTHER" id="PTHR43356:SF2">
    <property type="entry name" value="PHOSPHATE ACETYLTRANSFERASE"/>
    <property type="match status" value="1"/>
</dbReference>
<dbReference type="GO" id="GO:0016746">
    <property type="term" value="F:acyltransferase activity"/>
    <property type="evidence" value="ECO:0007669"/>
    <property type="project" value="UniProtKB-KW"/>
</dbReference>
<dbReference type="Gene3D" id="3.40.718.10">
    <property type="entry name" value="Isopropylmalate Dehydrogenase"/>
    <property type="match status" value="1"/>
</dbReference>